<dbReference type="EMBL" id="CP094528">
    <property type="protein sequence ID" value="UOE45139.1"/>
    <property type="molecule type" value="Genomic_DNA"/>
</dbReference>
<keyword evidence="2" id="KW-1133">Transmembrane helix</keyword>
<feature type="region of interest" description="Disordered" evidence="1">
    <location>
        <begin position="1"/>
        <end position="91"/>
    </location>
</feature>
<accession>A0ABY4C1A0</accession>
<gene>
    <name evidence="3" type="ORF">MTO99_05005</name>
</gene>
<keyword evidence="2" id="KW-0812">Transmembrane</keyword>
<evidence type="ECO:0000313" key="4">
    <source>
        <dbReference type="Proteomes" id="UP000832097"/>
    </source>
</evidence>
<keyword evidence="4" id="KW-1185">Reference proteome</keyword>
<feature type="transmembrane region" description="Helical" evidence="2">
    <location>
        <begin position="218"/>
        <end position="244"/>
    </location>
</feature>
<keyword evidence="2" id="KW-0472">Membrane</keyword>
<reference evidence="3 4" key="1">
    <citation type="submission" date="2022-03" db="EMBL/GenBank/DDBJ databases">
        <title>Mucilaginibacter sp. isolated from the gut of Protaetia brevitarsis seulensis larvae.</title>
        <authorList>
            <person name="Won M."/>
            <person name="Kim S.-J."/>
            <person name="Kwon S.-W."/>
        </authorList>
    </citation>
    <scope>NUCLEOTIDE SEQUENCE [LARGE SCALE GENOMIC DNA]</scope>
    <source>
        <strain evidence="3 4">CFWR-12</strain>
    </source>
</reference>
<evidence type="ECO:0000313" key="3">
    <source>
        <dbReference type="EMBL" id="UOE45139.1"/>
    </source>
</evidence>
<proteinExistence type="predicted"/>
<evidence type="ECO:0000256" key="2">
    <source>
        <dbReference type="SAM" id="Phobius"/>
    </source>
</evidence>
<name>A0ABY4C1A0_9MICO</name>
<dbReference type="RefSeq" id="WP_243557516.1">
    <property type="nucleotide sequence ID" value="NZ_CP094528.1"/>
</dbReference>
<feature type="compositionally biased region" description="Basic and acidic residues" evidence="1">
    <location>
        <begin position="26"/>
        <end position="38"/>
    </location>
</feature>
<dbReference type="Proteomes" id="UP000832097">
    <property type="component" value="Chromosome"/>
</dbReference>
<sequence length="245" mass="25087">MAPGSGQAPEPPSGSNAPRPTSGGRTPERTLTRRELRALIDAQQADAHDDDDLFTPDDAPPGPTREPAPHQSAKAARADEPIAAPRPSGHWTDQLHLVDDEATPFDQVLSRGRSSHGVPTTTNALILPSLPDQGPLGSPLAEGGEIIVTGSIDLPRSYAATGVHPSQVDSSEIDHLFDSDDAATAGVKPVAATSAISTQVGARTVVAPPKKDGMNLPLILALTAGVLALGVVTTLIIGAVSGLFG</sequence>
<protein>
    <submittedName>
        <fullName evidence="3">Uncharacterized protein</fullName>
    </submittedName>
</protein>
<evidence type="ECO:0000256" key="1">
    <source>
        <dbReference type="SAM" id="MobiDB-lite"/>
    </source>
</evidence>
<feature type="region of interest" description="Disordered" evidence="1">
    <location>
        <begin position="110"/>
        <end position="142"/>
    </location>
</feature>
<organism evidence="3 4">
    <name type="scientific">Agromyces larvae</name>
    <dbReference type="NCBI Taxonomy" id="2929802"/>
    <lineage>
        <taxon>Bacteria</taxon>
        <taxon>Bacillati</taxon>
        <taxon>Actinomycetota</taxon>
        <taxon>Actinomycetes</taxon>
        <taxon>Micrococcales</taxon>
        <taxon>Microbacteriaceae</taxon>
        <taxon>Agromyces</taxon>
    </lineage>
</organism>